<keyword evidence="4 8" id="KW-0653">Protein transport</keyword>
<keyword evidence="3 8" id="KW-0813">Transport</keyword>
<dbReference type="OMA" id="GHVVETN"/>
<keyword evidence="5 8" id="KW-0472">Membrane</keyword>
<feature type="domain" description="AP complex mu/sigma subunit" evidence="9">
    <location>
        <begin position="1"/>
        <end position="137"/>
    </location>
</feature>
<evidence type="ECO:0000256" key="3">
    <source>
        <dbReference type="ARBA" id="ARBA00022448"/>
    </source>
</evidence>
<dbReference type="STRING" id="10228.B3RKM2"/>
<comment type="function">
    <text evidence="6">Component of the adaptor protein complex 4 (AP-4). Adaptor protein complexes are vesicle coat components involved both in vesicle formation and cargo selection. They control the vesicular transport of proteins in different trafficking pathways. AP-4 forms a non clathrin-associated coat on vesicles departing the trans-Golgi network (TGN) and may be involved in the targeting of proteins from the trans-Golgi network (TGN) to the endosomal-lysosomal system. It is also involved in protein sorting to the basolateral membrane in epithelial cells and the proper asymmetric localization of somatodendritic proteins in neurons. AP-4 is involved in the recognition and binding of tyrosine-based sorting signals found in the cytoplasmic part of cargos, but may also recognize other types of sorting signal.</text>
</comment>
<evidence type="ECO:0000256" key="8">
    <source>
        <dbReference type="PIRNR" id="PIRNR015588"/>
    </source>
</evidence>
<dbReference type="GO" id="GO:0016192">
    <property type="term" value="P:vesicle-mediated transport"/>
    <property type="evidence" value="ECO:0000318"/>
    <property type="project" value="GO_Central"/>
</dbReference>
<dbReference type="GO" id="GO:0006886">
    <property type="term" value="P:intracellular protein transport"/>
    <property type="evidence" value="ECO:0007669"/>
    <property type="project" value="UniProtKB-UniRule"/>
</dbReference>
<name>B3RKM2_TRIAD</name>
<dbReference type="KEGG" id="tad:TRIADDRAFT_18389"/>
<accession>B3RKM2</accession>
<dbReference type="Pfam" id="PF01217">
    <property type="entry name" value="Clat_adaptor_s"/>
    <property type="match status" value="1"/>
</dbReference>
<dbReference type="EMBL" id="DS985241">
    <property type="protein sequence ID" value="EDV29917.1"/>
    <property type="molecule type" value="Genomic_DNA"/>
</dbReference>
<dbReference type="GeneID" id="6749606"/>
<organism evidence="10 11">
    <name type="scientific">Trichoplax adhaerens</name>
    <name type="common">Trichoplax reptans</name>
    <dbReference type="NCBI Taxonomy" id="10228"/>
    <lineage>
        <taxon>Eukaryota</taxon>
        <taxon>Metazoa</taxon>
        <taxon>Placozoa</taxon>
        <taxon>Uniplacotomia</taxon>
        <taxon>Trichoplacea</taxon>
        <taxon>Trichoplacidae</taxon>
        <taxon>Trichoplax</taxon>
    </lineage>
</organism>
<dbReference type="RefSeq" id="XP_002109119.1">
    <property type="nucleotide sequence ID" value="XM_002109083.1"/>
</dbReference>
<comment type="subunit">
    <text evidence="7">Adaptor protein complex 4 (AP-4) is a heterotetramer composed of two large adaptins (epsilon-type subunit AP4E1 and beta-type subunit AP4B1), a medium adaptin (mu-type subunit AP4M1) and a small adaptin (sigma-type AP4S1).</text>
</comment>
<evidence type="ECO:0000256" key="4">
    <source>
        <dbReference type="ARBA" id="ARBA00022927"/>
    </source>
</evidence>
<dbReference type="Gene3D" id="3.30.450.60">
    <property type="match status" value="1"/>
</dbReference>
<dbReference type="eggNOG" id="KOG0934">
    <property type="taxonomic scope" value="Eukaryota"/>
</dbReference>
<comment type="similarity">
    <text evidence="2 8">Belongs to the adaptor complexes small subunit family.</text>
</comment>
<dbReference type="PIRSF" id="PIRSF015588">
    <property type="entry name" value="AP_complex_sigma"/>
    <property type="match status" value="1"/>
</dbReference>
<proteinExistence type="inferred from homology"/>
<dbReference type="HOGENOM" id="CLU_061221_4_0_1"/>
<protein>
    <recommendedName>
        <fullName evidence="8">AP complex subunit sigma</fullName>
    </recommendedName>
</protein>
<dbReference type="PANTHER" id="PTHR11753">
    <property type="entry name" value="ADAPTOR COMPLEXES SMALL SUBUNIT FAMILY"/>
    <property type="match status" value="1"/>
</dbReference>
<reference evidence="10 11" key="1">
    <citation type="journal article" date="2008" name="Nature">
        <title>The Trichoplax genome and the nature of placozoans.</title>
        <authorList>
            <person name="Srivastava M."/>
            <person name="Begovic E."/>
            <person name="Chapman J."/>
            <person name="Putnam N.H."/>
            <person name="Hellsten U."/>
            <person name="Kawashima T."/>
            <person name="Kuo A."/>
            <person name="Mitros T."/>
            <person name="Salamov A."/>
            <person name="Carpenter M.L."/>
            <person name="Signorovitch A.Y."/>
            <person name="Moreno M.A."/>
            <person name="Kamm K."/>
            <person name="Grimwood J."/>
            <person name="Schmutz J."/>
            <person name="Shapiro H."/>
            <person name="Grigoriev I.V."/>
            <person name="Buss L.W."/>
            <person name="Schierwater B."/>
            <person name="Dellaporta S.L."/>
            <person name="Rokhsar D.S."/>
        </authorList>
    </citation>
    <scope>NUCLEOTIDE SEQUENCE [LARGE SCALE GENOMIC DNA]</scope>
    <source>
        <strain evidence="10 11">Grell-BS-1999</strain>
    </source>
</reference>
<evidence type="ECO:0000256" key="2">
    <source>
        <dbReference type="ARBA" id="ARBA00006972"/>
    </source>
</evidence>
<evidence type="ECO:0000256" key="6">
    <source>
        <dbReference type="ARBA" id="ARBA00053594"/>
    </source>
</evidence>
<keyword evidence="11" id="KW-1185">Reference proteome</keyword>
<comment type="subcellular location">
    <subcellularLocation>
        <location evidence="1">Endomembrane system</location>
    </subcellularLocation>
</comment>
<gene>
    <name evidence="10" type="ORF">TRIADDRAFT_18389</name>
</gene>
<evidence type="ECO:0000256" key="7">
    <source>
        <dbReference type="ARBA" id="ARBA00062526"/>
    </source>
</evidence>
<evidence type="ECO:0000256" key="1">
    <source>
        <dbReference type="ARBA" id="ARBA00004308"/>
    </source>
</evidence>
<dbReference type="GO" id="GO:0012505">
    <property type="term" value="C:endomembrane system"/>
    <property type="evidence" value="ECO:0007669"/>
    <property type="project" value="UniProtKB-SubCell"/>
</dbReference>
<dbReference type="OrthoDB" id="371463at2759"/>
<dbReference type="InterPro" id="IPR016635">
    <property type="entry name" value="AP_complex_ssu"/>
</dbReference>
<evidence type="ECO:0000256" key="5">
    <source>
        <dbReference type="ARBA" id="ARBA00023136"/>
    </source>
</evidence>
<dbReference type="CTD" id="6749606"/>
<dbReference type="Proteomes" id="UP000009022">
    <property type="component" value="Unassembled WGS sequence"/>
</dbReference>
<dbReference type="SUPFAM" id="SSF64356">
    <property type="entry name" value="SNARE-like"/>
    <property type="match status" value="1"/>
</dbReference>
<evidence type="ECO:0000259" key="9">
    <source>
        <dbReference type="Pfam" id="PF01217"/>
    </source>
</evidence>
<dbReference type="PhylomeDB" id="B3RKM2"/>
<sequence length="141" mass="16802">MIKFILLVNKDGQSRLSRYYHNILGEERENLERETIQKCLPRSKKECSFLEYQNMMLIYRRYMSLFFIVGVDSDENELSILELIQNLVETFDRYFNDVSELDITMNVEKAYMILDEMILNGHIIETSKNRILAPIYATENN</sequence>
<evidence type="ECO:0000313" key="11">
    <source>
        <dbReference type="Proteomes" id="UP000009022"/>
    </source>
</evidence>
<dbReference type="FunFam" id="3.30.450.60:FF:000010">
    <property type="entry name" value="AP complex subunit sigma"/>
    <property type="match status" value="1"/>
</dbReference>
<dbReference type="InterPro" id="IPR022775">
    <property type="entry name" value="AP_mu_sigma_su"/>
</dbReference>
<dbReference type="InterPro" id="IPR011012">
    <property type="entry name" value="Longin-like_dom_sf"/>
</dbReference>
<dbReference type="InParanoid" id="B3RKM2"/>
<evidence type="ECO:0000313" key="10">
    <source>
        <dbReference type="EMBL" id="EDV29917.1"/>
    </source>
</evidence>
<dbReference type="GO" id="GO:0005737">
    <property type="term" value="C:cytoplasm"/>
    <property type="evidence" value="ECO:0007669"/>
    <property type="project" value="UniProtKB-ARBA"/>
</dbReference>
<dbReference type="CDD" id="cd14832">
    <property type="entry name" value="AP4_sigma"/>
    <property type="match status" value="1"/>
</dbReference>
<dbReference type="AlphaFoldDB" id="B3RKM2"/>